<reference evidence="9 10" key="1">
    <citation type="submission" date="2021-03" db="EMBL/GenBank/DDBJ databases">
        <title>Sequencing the genomes of 1000 actinobacteria strains.</title>
        <authorList>
            <person name="Klenk H.-P."/>
        </authorList>
    </citation>
    <scope>NUCLEOTIDE SEQUENCE [LARGE SCALE GENOMIC DNA]</scope>
    <source>
        <strain evidence="9 10">DSM 20168</strain>
    </source>
</reference>
<keyword evidence="10" id="KW-1185">Reference proteome</keyword>
<comment type="caution">
    <text evidence="9">The sequence shown here is derived from an EMBL/GenBank/DDBJ whole genome shotgun (WGS) entry which is preliminary data.</text>
</comment>
<dbReference type="PROSITE" id="PS50850">
    <property type="entry name" value="MFS"/>
    <property type="match status" value="1"/>
</dbReference>
<name>A0ABS4XSW4_GLUPR</name>
<evidence type="ECO:0000256" key="1">
    <source>
        <dbReference type="ARBA" id="ARBA00004651"/>
    </source>
</evidence>
<feature type="transmembrane region" description="Helical" evidence="7">
    <location>
        <begin position="265"/>
        <end position="282"/>
    </location>
</feature>
<feature type="transmembrane region" description="Helical" evidence="7">
    <location>
        <begin position="302"/>
        <end position="321"/>
    </location>
</feature>
<feature type="transmembrane region" description="Helical" evidence="7">
    <location>
        <begin position="149"/>
        <end position="173"/>
    </location>
</feature>
<dbReference type="PRINTS" id="PR01035">
    <property type="entry name" value="TCRTETA"/>
</dbReference>
<dbReference type="SUPFAM" id="SSF103473">
    <property type="entry name" value="MFS general substrate transporter"/>
    <property type="match status" value="1"/>
</dbReference>
<dbReference type="CDD" id="cd17325">
    <property type="entry name" value="MFS_MdtG_SLC18_like"/>
    <property type="match status" value="1"/>
</dbReference>
<evidence type="ECO:0000256" key="7">
    <source>
        <dbReference type="SAM" id="Phobius"/>
    </source>
</evidence>
<keyword evidence="4 7" id="KW-0812">Transmembrane</keyword>
<proteinExistence type="predicted"/>
<dbReference type="InterPro" id="IPR001958">
    <property type="entry name" value="Tet-R_TetA/multi-R_MdtG-like"/>
</dbReference>
<evidence type="ECO:0000313" key="10">
    <source>
        <dbReference type="Proteomes" id="UP001195422"/>
    </source>
</evidence>
<dbReference type="RefSeq" id="WP_308425044.1">
    <property type="nucleotide sequence ID" value="NZ_BMPH01000004.1"/>
</dbReference>
<feature type="transmembrane region" description="Helical" evidence="7">
    <location>
        <begin position="419"/>
        <end position="442"/>
    </location>
</feature>
<comment type="subcellular location">
    <subcellularLocation>
        <location evidence="1">Cell membrane</location>
        <topology evidence="1">Multi-pass membrane protein</topology>
    </subcellularLocation>
</comment>
<feature type="transmembrane region" description="Helical" evidence="7">
    <location>
        <begin position="124"/>
        <end position="143"/>
    </location>
</feature>
<keyword evidence="2" id="KW-0813">Transport</keyword>
<accession>A0ABS4XSW4</accession>
<evidence type="ECO:0000256" key="4">
    <source>
        <dbReference type="ARBA" id="ARBA00022692"/>
    </source>
</evidence>
<evidence type="ECO:0000256" key="6">
    <source>
        <dbReference type="ARBA" id="ARBA00023136"/>
    </source>
</evidence>
<keyword evidence="6 7" id="KW-0472">Membrane</keyword>
<feature type="domain" description="Major facilitator superfamily (MFS) profile" evidence="8">
    <location>
        <begin position="58"/>
        <end position="447"/>
    </location>
</feature>
<sequence length="456" mass="47564">MIKPSTGNFAGKDIEWHVVLRPLVLDRKADRRRQRPDVAAMIMAFTQKAPARPPIPAEIRVLLVAAFIIALGFGLIAPILPQYAVSFDVGAAAATVIVSIFAFTRLIFAPVAGVLVGKLGEPRIYVTGVLLVAVSTLLCAAVQDYTQLLLARGLGGFGSTMFTISAMALIARLSPEESRGRISGLYAGSFLLGNVAGPVLGTVLAPLGMRLPFVIYGIALVIAAMVVYMALGRRRDLDERAKNPASAATAIEVVTMRQAMGSPTYRAALFSGFSYGWLAFGVRNSMIPLFALAVFGQAQGQSVAGISLAIFAVGNGCALLFSGKLTDRIGRKIPVLIGMSVLIVSIGAMGFFTSLAGFVICSVIAGFGAGTLGPAQQASVADVIGSGRNGGKALAGFQMCQDLGSIIGPLIAGAMADFWSYQLAFSVSAVVGLVGVIAWLLVPQTTKPVPTDDRQP</sequence>
<evidence type="ECO:0000256" key="3">
    <source>
        <dbReference type="ARBA" id="ARBA00022475"/>
    </source>
</evidence>
<dbReference type="InterPro" id="IPR011701">
    <property type="entry name" value="MFS"/>
</dbReference>
<dbReference type="InterPro" id="IPR050171">
    <property type="entry name" value="MFS_Transporters"/>
</dbReference>
<evidence type="ECO:0000259" key="8">
    <source>
        <dbReference type="PROSITE" id="PS50850"/>
    </source>
</evidence>
<feature type="transmembrane region" description="Helical" evidence="7">
    <location>
        <begin position="92"/>
        <end position="117"/>
    </location>
</feature>
<dbReference type="InterPro" id="IPR036259">
    <property type="entry name" value="MFS_trans_sf"/>
</dbReference>
<gene>
    <name evidence="9" type="ORF">JOF39_002546</name>
</gene>
<dbReference type="EMBL" id="JAGIOJ010000001">
    <property type="protein sequence ID" value="MBP2399465.1"/>
    <property type="molecule type" value="Genomic_DNA"/>
</dbReference>
<feature type="transmembrane region" description="Helical" evidence="7">
    <location>
        <begin position="185"/>
        <end position="207"/>
    </location>
</feature>
<dbReference type="Pfam" id="PF07690">
    <property type="entry name" value="MFS_1"/>
    <property type="match status" value="1"/>
</dbReference>
<evidence type="ECO:0000256" key="5">
    <source>
        <dbReference type="ARBA" id="ARBA00022989"/>
    </source>
</evidence>
<feature type="transmembrane region" description="Helical" evidence="7">
    <location>
        <begin position="333"/>
        <end position="365"/>
    </location>
</feature>
<feature type="transmembrane region" description="Helical" evidence="7">
    <location>
        <begin position="61"/>
        <end position="80"/>
    </location>
</feature>
<evidence type="ECO:0000313" key="9">
    <source>
        <dbReference type="EMBL" id="MBP2399465.1"/>
    </source>
</evidence>
<dbReference type="Proteomes" id="UP001195422">
    <property type="component" value="Unassembled WGS sequence"/>
</dbReference>
<feature type="transmembrane region" description="Helical" evidence="7">
    <location>
        <begin position="213"/>
        <end position="231"/>
    </location>
</feature>
<keyword evidence="5 7" id="KW-1133">Transmembrane helix</keyword>
<evidence type="ECO:0000256" key="2">
    <source>
        <dbReference type="ARBA" id="ARBA00022448"/>
    </source>
</evidence>
<protein>
    <submittedName>
        <fullName evidence="9">MFS family permease</fullName>
    </submittedName>
</protein>
<dbReference type="InterPro" id="IPR020846">
    <property type="entry name" value="MFS_dom"/>
</dbReference>
<dbReference type="Gene3D" id="1.20.1250.20">
    <property type="entry name" value="MFS general substrate transporter like domains"/>
    <property type="match status" value="2"/>
</dbReference>
<dbReference type="PANTHER" id="PTHR23517">
    <property type="entry name" value="RESISTANCE PROTEIN MDTM, PUTATIVE-RELATED-RELATED"/>
    <property type="match status" value="1"/>
</dbReference>
<keyword evidence="3" id="KW-1003">Cell membrane</keyword>
<organism evidence="9 10">
    <name type="scientific">Glutamicibacter protophormiae</name>
    <name type="common">Brevibacterium protophormiae</name>
    <dbReference type="NCBI Taxonomy" id="37930"/>
    <lineage>
        <taxon>Bacteria</taxon>
        <taxon>Bacillati</taxon>
        <taxon>Actinomycetota</taxon>
        <taxon>Actinomycetes</taxon>
        <taxon>Micrococcales</taxon>
        <taxon>Micrococcaceae</taxon>
        <taxon>Glutamicibacter</taxon>
    </lineage>
</organism>